<accession>A0ACC2JFS4</accession>
<comment type="caution">
    <text evidence="1">The sequence shown here is derived from an EMBL/GenBank/DDBJ whole genome shotgun (WGS) entry which is preliminary data.</text>
</comment>
<evidence type="ECO:0000313" key="2">
    <source>
        <dbReference type="Proteomes" id="UP001153332"/>
    </source>
</evidence>
<dbReference type="Proteomes" id="UP001153332">
    <property type="component" value="Unassembled WGS sequence"/>
</dbReference>
<organism evidence="1 2">
    <name type="scientific">Lasiodiplodia mahajangana</name>
    <dbReference type="NCBI Taxonomy" id="1108764"/>
    <lineage>
        <taxon>Eukaryota</taxon>
        <taxon>Fungi</taxon>
        <taxon>Dikarya</taxon>
        <taxon>Ascomycota</taxon>
        <taxon>Pezizomycotina</taxon>
        <taxon>Dothideomycetes</taxon>
        <taxon>Dothideomycetes incertae sedis</taxon>
        <taxon>Botryosphaeriales</taxon>
        <taxon>Botryosphaeriaceae</taxon>
        <taxon>Lasiodiplodia</taxon>
    </lineage>
</organism>
<protein>
    <submittedName>
        <fullName evidence="1">Uncharacterized protein</fullName>
    </submittedName>
</protein>
<name>A0ACC2JFS4_9PEZI</name>
<gene>
    <name evidence="1" type="ORF">O1611_g7444</name>
</gene>
<dbReference type="EMBL" id="JAPUUL010001975">
    <property type="protein sequence ID" value="KAJ8126194.1"/>
    <property type="molecule type" value="Genomic_DNA"/>
</dbReference>
<proteinExistence type="predicted"/>
<keyword evidence="2" id="KW-1185">Reference proteome</keyword>
<sequence length="824" mass="91505">MGVLNLDQAIKALCLLAAGYFLASTLYQWRRLRHIPGPFVASFSYLWLGISDWNGEQYEWHKVLGEKYGPLVRIGPNEVSTDDPETIRRIAGAKSTYPRSGWYDGTRVHADSDSIFTMVDPVLHDKRKAKTSQGYSGRETPGLETAIEEQIENFINLIRRKYVRKPGANSKLVPLELGRVYSLFTLDIISRIALGKEFGGVEADEDVVGFTHNIEAYMPIMNVLGDIPWARNIVFSKLGIRLLSPKPTDKAGIGLMMKMVNDEVRKRYTGDAKTFDMLGSFRRHGLSEIDCQTEALFMFIAGSETTASVMRLTLFYLIGTPAVYQRLKSEIKAAIESGRASSPITAAEARQLPYLQAVLYEGLRIRPTATATFGKKVPPEGDTIHGHFIPGGTTVAMNLASLMRSKAIFGEDADIFRPERFLEIDREAREEMQRQVELIFGYGRWMCAGKVIAWLELNKVLFEIMAPERKDKAIPSPEKPSQAAPSTPNIDGNGKPPLATTPSSSEPTLGAIALPFSPTRQAITSPYSNTPGTTLRSTGLALNPTRRAVTSSYSNTPGTTVRPGGLPLNPPFRATPFLFFNATQQATRPSYNTIFEVAPLSFKHTPRLAALPFGPTPQATPSLHPVHNSTARDAPTNYESPTLYMPENPYIPPASLFPCRNVNGPIARYVHPDGKKVLVYVHGDSELLLSSPEIRAAWAVRHGQDFAGHPDLIIARRLEHSMRDGTPIIHNRPAAEVRAAIAAVRLAHWVSEGFDTLVIATSSSWLLDGATVRSRIWISNGWRMKDPRDSQIKDLWQTLLASIRQWRYLGLSVKFLMVLPTWRS</sequence>
<reference evidence="1" key="1">
    <citation type="submission" date="2022-12" db="EMBL/GenBank/DDBJ databases">
        <title>Genome Sequence of Lasiodiplodia mahajangana.</title>
        <authorList>
            <person name="Buettner E."/>
        </authorList>
    </citation>
    <scope>NUCLEOTIDE SEQUENCE</scope>
    <source>
        <strain evidence="1">VT137</strain>
    </source>
</reference>
<evidence type="ECO:0000313" key="1">
    <source>
        <dbReference type="EMBL" id="KAJ8126194.1"/>
    </source>
</evidence>